<accession>A0A4P6FGV4</accession>
<evidence type="ECO:0000313" key="1">
    <source>
        <dbReference type="EMBL" id="QAY73719.1"/>
    </source>
</evidence>
<dbReference type="AlphaFoldDB" id="A0A4P6FGV4"/>
<dbReference type="KEGG" id="agf:ET445_10550"/>
<protein>
    <submittedName>
        <fullName evidence="1">Uncharacterized protein</fullName>
    </submittedName>
</protein>
<dbReference type="Proteomes" id="UP000291259">
    <property type="component" value="Chromosome"/>
</dbReference>
<name>A0A4P6FGV4_9MICO</name>
<dbReference type="EMBL" id="CP035491">
    <property type="protein sequence ID" value="QAY73719.1"/>
    <property type="molecule type" value="Genomic_DNA"/>
</dbReference>
<dbReference type="RefSeq" id="WP_129191196.1">
    <property type="nucleotide sequence ID" value="NZ_CP035491.1"/>
</dbReference>
<organism evidence="1 2">
    <name type="scientific">Agromyces protaetiae</name>
    <dbReference type="NCBI Taxonomy" id="2509455"/>
    <lineage>
        <taxon>Bacteria</taxon>
        <taxon>Bacillati</taxon>
        <taxon>Actinomycetota</taxon>
        <taxon>Actinomycetes</taxon>
        <taxon>Micrococcales</taxon>
        <taxon>Microbacteriaceae</taxon>
        <taxon>Agromyces</taxon>
    </lineage>
</organism>
<keyword evidence="2" id="KW-1185">Reference proteome</keyword>
<evidence type="ECO:0000313" key="2">
    <source>
        <dbReference type="Proteomes" id="UP000291259"/>
    </source>
</evidence>
<proteinExistence type="predicted"/>
<dbReference type="OrthoDB" id="3677745at2"/>
<gene>
    <name evidence="1" type="ORF">ET445_10550</name>
</gene>
<reference evidence="1 2" key="1">
    <citation type="submission" date="2019-01" db="EMBL/GenBank/DDBJ databases">
        <title>Genome sequencing of strain FW100M-8.</title>
        <authorList>
            <person name="Heo J."/>
            <person name="Kim S.-J."/>
            <person name="Kim J.-S."/>
            <person name="Hong S.-B."/>
            <person name="Kwon S.-W."/>
        </authorList>
    </citation>
    <scope>NUCLEOTIDE SEQUENCE [LARGE SCALE GENOMIC DNA]</scope>
    <source>
        <strain evidence="1 2">FW100M-8</strain>
    </source>
</reference>
<sequence>MSGIRRRVRRARRSNCSTVIELQHSGLQHYRSAAVRLEHLRKLTNGTEHAADIDEFIADLRLANKRCPRLQQELDRVRLPVDR</sequence>